<accession>A0A2V5KBL7</accession>
<dbReference type="PANTHER" id="PTHR34580">
    <property type="match status" value="1"/>
</dbReference>
<dbReference type="AlphaFoldDB" id="A0A2V5KBL7"/>
<dbReference type="InterPro" id="IPR026881">
    <property type="entry name" value="WYL_dom"/>
</dbReference>
<comment type="caution">
    <text evidence="5">The sequence shown here is derived from an EMBL/GenBank/DDBJ whole genome shotgun (WGS) entry which is preliminary data.</text>
</comment>
<dbReference type="InterPro" id="IPR036390">
    <property type="entry name" value="WH_DNA-bd_sf"/>
</dbReference>
<feature type="domain" description="HTH deoR-type" evidence="4">
    <location>
        <begin position="2"/>
        <end position="60"/>
    </location>
</feature>
<evidence type="ECO:0000259" key="4">
    <source>
        <dbReference type="PROSITE" id="PS51000"/>
    </source>
</evidence>
<keyword evidence="1" id="KW-0805">Transcription regulation</keyword>
<proteinExistence type="predicted"/>
<protein>
    <submittedName>
        <fullName evidence="5">Transcriptional regulator</fullName>
    </submittedName>
</protein>
<dbReference type="SUPFAM" id="SSF46785">
    <property type="entry name" value="Winged helix' DNA-binding domain"/>
    <property type="match status" value="1"/>
</dbReference>
<dbReference type="EMBL" id="QJVJ01000001">
    <property type="protein sequence ID" value="PYI56951.1"/>
    <property type="molecule type" value="Genomic_DNA"/>
</dbReference>
<dbReference type="Gene3D" id="1.10.10.10">
    <property type="entry name" value="Winged helix-like DNA-binding domain superfamily/Winged helix DNA-binding domain"/>
    <property type="match status" value="1"/>
</dbReference>
<dbReference type="PROSITE" id="PS51000">
    <property type="entry name" value="HTH_DEOR_2"/>
    <property type="match status" value="1"/>
</dbReference>
<dbReference type="Proteomes" id="UP000247476">
    <property type="component" value="Unassembled WGS sequence"/>
</dbReference>
<dbReference type="InterPro" id="IPR057727">
    <property type="entry name" value="WCX_dom"/>
</dbReference>
<dbReference type="Pfam" id="PF08279">
    <property type="entry name" value="HTH_11"/>
    <property type="match status" value="1"/>
</dbReference>
<name>A0A2V5KBL7_9BACL</name>
<dbReference type="PANTHER" id="PTHR34580:SF1">
    <property type="entry name" value="PROTEIN PAFC"/>
    <property type="match status" value="1"/>
</dbReference>
<dbReference type="InterPro" id="IPR001034">
    <property type="entry name" value="DeoR_HTH"/>
</dbReference>
<dbReference type="PIRSF" id="PIRSF016838">
    <property type="entry name" value="PafC"/>
    <property type="match status" value="1"/>
</dbReference>
<dbReference type="RefSeq" id="WP_110837991.1">
    <property type="nucleotide sequence ID" value="NZ_QJVJ01000001.1"/>
</dbReference>
<evidence type="ECO:0000256" key="1">
    <source>
        <dbReference type="ARBA" id="ARBA00023015"/>
    </source>
</evidence>
<dbReference type="InterPro" id="IPR028349">
    <property type="entry name" value="PafC-like"/>
</dbReference>
<organism evidence="5 6">
    <name type="scientific">Paenibacillus flagellatus</name>
    <dbReference type="NCBI Taxonomy" id="2211139"/>
    <lineage>
        <taxon>Bacteria</taxon>
        <taxon>Bacillati</taxon>
        <taxon>Bacillota</taxon>
        <taxon>Bacilli</taxon>
        <taxon>Bacillales</taxon>
        <taxon>Paenibacillaceae</taxon>
        <taxon>Paenibacillus</taxon>
    </lineage>
</organism>
<keyword evidence="2" id="KW-0238">DNA-binding</keyword>
<dbReference type="PROSITE" id="PS00894">
    <property type="entry name" value="HTH_DEOR_1"/>
    <property type="match status" value="1"/>
</dbReference>
<keyword evidence="3" id="KW-0804">Transcription</keyword>
<evidence type="ECO:0000256" key="2">
    <source>
        <dbReference type="ARBA" id="ARBA00023125"/>
    </source>
</evidence>
<gene>
    <name evidence="5" type="ORF">DLM86_00425</name>
</gene>
<dbReference type="InterPro" id="IPR036388">
    <property type="entry name" value="WH-like_DNA-bd_sf"/>
</dbReference>
<dbReference type="PROSITE" id="PS52050">
    <property type="entry name" value="WYL"/>
    <property type="match status" value="1"/>
</dbReference>
<dbReference type="OrthoDB" id="9815009at2"/>
<dbReference type="GO" id="GO:0003700">
    <property type="term" value="F:DNA-binding transcription factor activity"/>
    <property type="evidence" value="ECO:0007669"/>
    <property type="project" value="InterPro"/>
</dbReference>
<evidence type="ECO:0000256" key="3">
    <source>
        <dbReference type="ARBA" id="ARBA00023163"/>
    </source>
</evidence>
<sequence>MRADRLVSILLLLQTYGRMTASELAQRLEVSERTIHRDMEALGAAGVPVTAERGTGGGWRLMDDYRTNLTGLREEEIAALFLAAPGRILDDLGLRRASEGALIKLLASLPGVNRRTAEYFRERIHIDTAGWHPNGESADALPALQEAVLQDRKAKILYEKGGGTTAERIVDPLGLVIKGSVWYLIAAVDGEDVRTYRLSRIVACELLPDTFVRPADFRLASYWDASTERFVSNLPRFEATLLVDAECAYHVGLWKYAKVLHRGEPGEDGRIPYRIRFQTEEEACRYALGLGANAELTEPAELRERIAELAAQAAERYR</sequence>
<dbReference type="Pfam" id="PF13280">
    <property type="entry name" value="WYL"/>
    <property type="match status" value="1"/>
</dbReference>
<evidence type="ECO:0000313" key="5">
    <source>
        <dbReference type="EMBL" id="PYI56951.1"/>
    </source>
</evidence>
<dbReference type="InterPro" id="IPR013196">
    <property type="entry name" value="HTH_11"/>
</dbReference>
<dbReference type="InterPro" id="IPR018356">
    <property type="entry name" value="Tscrpt_reg_HTH_DeoR_CS"/>
</dbReference>
<keyword evidence="6" id="KW-1185">Reference proteome</keyword>
<dbReference type="Pfam" id="PF25583">
    <property type="entry name" value="WCX"/>
    <property type="match status" value="1"/>
</dbReference>
<evidence type="ECO:0000313" key="6">
    <source>
        <dbReference type="Proteomes" id="UP000247476"/>
    </source>
</evidence>
<dbReference type="GO" id="GO:0003677">
    <property type="term" value="F:DNA binding"/>
    <property type="evidence" value="ECO:0007669"/>
    <property type="project" value="UniProtKB-KW"/>
</dbReference>
<reference evidence="5 6" key="1">
    <citation type="submission" date="2018-05" db="EMBL/GenBank/DDBJ databases">
        <title>Paenibacillus flagellatus sp. nov., isolated from selenium mineral soil.</title>
        <authorList>
            <person name="Dai X."/>
        </authorList>
    </citation>
    <scope>NUCLEOTIDE SEQUENCE [LARGE SCALE GENOMIC DNA]</scope>
    <source>
        <strain evidence="5 6">DXL2</strain>
    </source>
</reference>
<dbReference type="InterPro" id="IPR051534">
    <property type="entry name" value="CBASS_pafABC_assoc_protein"/>
</dbReference>